<gene>
    <name evidence="1" type="ORF">JIN82_07550</name>
</gene>
<sequence length="93" mass="10733">MTAHIKNKYADKELGLPPYYEFVVSTASNETIRSRRIRVERMPLNFRMGSAEDWIKWSPDSRSVVFVSPDAELWREESLPGTQEAEQAASTNR</sequence>
<comment type="caution">
    <text evidence="1">The sequence shown here is derived from an EMBL/GenBank/DDBJ whole genome shotgun (WGS) entry which is preliminary data.</text>
</comment>
<dbReference type="Proteomes" id="UP000624703">
    <property type="component" value="Unassembled WGS sequence"/>
</dbReference>
<dbReference type="RefSeq" id="WP_200311024.1">
    <property type="nucleotide sequence ID" value="NZ_JAENIM010000039.1"/>
</dbReference>
<name>A0A8J7SKU7_9BACT</name>
<proteinExistence type="predicted"/>
<keyword evidence="2" id="KW-1185">Reference proteome</keyword>
<dbReference type="EMBL" id="JAENIM010000039">
    <property type="protein sequence ID" value="MBK1791005.1"/>
    <property type="molecule type" value="Genomic_DNA"/>
</dbReference>
<protein>
    <submittedName>
        <fullName evidence="1">Uncharacterized protein</fullName>
    </submittedName>
</protein>
<organism evidence="1 2">
    <name type="scientific">Persicirhabdus sediminis</name>
    <dbReference type="NCBI Taxonomy" id="454144"/>
    <lineage>
        <taxon>Bacteria</taxon>
        <taxon>Pseudomonadati</taxon>
        <taxon>Verrucomicrobiota</taxon>
        <taxon>Verrucomicrobiia</taxon>
        <taxon>Verrucomicrobiales</taxon>
        <taxon>Verrucomicrobiaceae</taxon>
        <taxon>Persicirhabdus</taxon>
    </lineage>
</organism>
<evidence type="ECO:0000313" key="1">
    <source>
        <dbReference type="EMBL" id="MBK1791005.1"/>
    </source>
</evidence>
<dbReference type="AlphaFoldDB" id="A0A8J7SKU7"/>
<evidence type="ECO:0000313" key="2">
    <source>
        <dbReference type="Proteomes" id="UP000624703"/>
    </source>
</evidence>
<accession>A0A8J7SKU7</accession>
<reference evidence="1" key="1">
    <citation type="submission" date="2021-01" db="EMBL/GenBank/DDBJ databases">
        <title>Modified the classification status of verrucomicrobia.</title>
        <authorList>
            <person name="Feng X."/>
        </authorList>
    </citation>
    <scope>NUCLEOTIDE SEQUENCE</scope>
    <source>
        <strain evidence="1">_KCTC 22039</strain>
    </source>
</reference>